<gene>
    <name evidence="3" type="ORF">K7432_014491</name>
</gene>
<keyword evidence="2" id="KW-0732">Signal</keyword>
<keyword evidence="4" id="KW-1185">Reference proteome</keyword>
<feature type="region of interest" description="Disordered" evidence="1">
    <location>
        <begin position="42"/>
        <end position="149"/>
    </location>
</feature>
<feature type="compositionally biased region" description="Polar residues" evidence="1">
    <location>
        <begin position="109"/>
        <end position="119"/>
    </location>
</feature>
<dbReference type="Proteomes" id="UP001479436">
    <property type="component" value="Unassembled WGS sequence"/>
</dbReference>
<feature type="chain" id="PRO_5045713017" evidence="2">
    <location>
        <begin position="22"/>
        <end position="166"/>
    </location>
</feature>
<name>A0ABR2VPF5_9FUNG</name>
<protein>
    <submittedName>
        <fullName evidence="3">Uncharacterized protein</fullName>
    </submittedName>
</protein>
<feature type="signal peptide" evidence="2">
    <location>
        <begin position="1"/>
        <end position="21"/>
    </location>
</feature>
<feature type="compositionally biased region" description="Polar residues" evidence="1">
    <location>
        <begin position="128"/>
        <end position="144"/>
    </location>
</feature>
<feature type="compositionally biased region" description="Pro residues" evidence="1">
    <location>
        <begin position="78"/>
        <end position="102"/>
    </location>
</feature>
<comment type="caution">
    <text evidence="3">The sequence shown here is derived from an EMBL/GenBank/DDBJ whole genome shotgun (WGS) entry which is preliminary data.</text>
</comment>
<feature type="compositionally biased region" description="Basic and acidic residues" evidence="1">
    <location>
        <begin position="48"/>
        <end position="71"/>
    </location>
</feature>
<dbReference type="EMBL" id="JASJQH010008537">
    <property type="protein sequence ID" value="KAK9688179.1"/>
    <property type="molecule type" value="Genomic_DNA"/>
</dbReference>
<accession>A0ABR2VPF5</accession>
<reference evidence="3 4" key="1">
    <citation type="submission" date="2023-04" db="EMBL/GenBank/DDBJ databases">
        <title>Genome of Basidiobolus ranarum AG-B5.</title>
        <authorList>
            <person name="Stajich J.E."/>
            <person name="Carter-House D."/>
            <person name="Gryganskyi A."/>
        </authorList>
    </citation>
    <scope>NUCLEOTIDE SEQUENCE [LARGE SCALE GENOMIC DNA]</scope>
    <source>
        <strain evidence="3 4">AG-B5</strain>
    </source>
</reference>
<sequence>MLCRQLYFLLAFLLLGNCLLAYPKVQVSSGVLVMKLANDPVDSNSDTSGHDKDSNSSVTHIDDVSSSKHIIESTPTHTPTPDPTPTPTPTHTPTPDPTPTPTHTPDLIPTSTLHSTPTTIAHDEPTHPTLTPSPHETNSNTPIHESSPGLWGFAFWGVLGGRASAM</sequence>
<proteinExistence type="predicted"/>
<evidence type="ECO:0000313" key="3">
    <source>
        <dbReference type="EMBL" id="KAK9688179.1"/>
    </source>
</evidence>
<organism evidence="3 4">
    <name type="scientific">Basidiobolus ranarum</name>
    <dbReference type="NCBI Taxonomy" id="34480"/>
    <lineage>
        <taxon>Eukaryota</taxon>
        <taxon>Fungi</taxon>
        <taxon>Fungi incertae sedis</taxon>
        <taxon>Zoopagomycota</taxon>
        <taxon>Entomophthoromycotina</taxon>
        <taxon>Basidiobolomycetes</taxon>
        <taxon>Basidiobolales</taxon>
        <taxon>Basidiobolaceae</taxon>
        <taxon>Basidiobolus</taxon>
    </lineage>
</organism>
<evidence type="ECO:0000256" key="2">
    <source>
        <dbReference type="SAM" id="SignalP"/>
    </source>
</evidence>
<evidence type="ECO:0000313" key="4">
    <source>
        <dbReference type="Proteomes" id="UP001479436"/>
    </source>
</evidence>
<evidence type="ECO:0000256" key="1">
    <source>
        <dbReference type="SAM" id="MobiDB-lite"/>
    </source>
</evidence>